<evidence type="ECO:0000256" key="1">
    <source>
        <dbReference type="ARBA" id="ARBA00004370"/>
    </source>
</evidence>
<keyword evidence="2 5" id="KW-0812">Transmembrane</keyword>
<proteinExistence type="predicted"/>
<protein>
    <submittedName>
        <fullName evidence="7">Putative membrane protein</fullName>
    </submittedName>
</protein>
<evidence type="ECO:0000313" key="7">
    <source>
        <dbReference type="EMBL" id="SCM66437.1"/>
    </source>
</evidence>
<evidence type="ECO:0000256" key="3">
    <source>
        <dbReference type="ARBA" id="ARBA00022989"/>
    </source>
</evidence>
<dbReference type="GO" id="GO:0008610">
    <property type="term" value="P:lipid biosynthetic process"/>
    <property type="evidence" value="ECO:0007669"/>
    <property type="project" value="InterPro"/>
</dbReference>
<feature type="domain" description="Fatty acid hydroxylase" evidence="6">
    <location>
        <begin position="179"/>
        <end position="308"/>
    </location>
</feature>
<dbReference type="EMBL" id="FMJB01000020">
    <property type="protein sequence ID" value="SCM66437.1"/>
    <property type="molecule type" value="Genomic_DNA"/>
</dbReference>
<feature type="transmembrane region" description="Helical" evidence="5">
    <location>
        <begin position="71"/>
        <end position="99"/>
    </location>
</feature>
<dbReference type="RefSeq" id="WP_072703884.1">
    <property type="nucleotide sequence ID" value="NZ_FMJB01000020.1"/>
</dbReference>
<comment type="subcellular location">
    <subcellularLocation>
        <location evidence="1">Membrane</location>
    </subcellularLocation>
</comment>
<feature type="transmembrane region" description="Helical" evidence="5">
    <location>
        <begin position="171"/>
        <end position="196"/>
    </location>
</feature>
<dbReference type="Pfam" id="PF04116">
    <property type="entry name" value="FA_hydroxylase"/>
    <property type="match status" value="1"/>
</dbReference>
<dbReference type="Proteomes" id="UP000184085">
    <property type="component" value="Unassembled WGS sequence"/>
</dbReference>
<organism evidence="7 8">
    <name type="scientific">Donghicola eburneus</name>
    <dbReference type="NCBI Taxonomy" id="393278"/>
    <lineage>
        <taxon>Bacteria</taxon>
        <taxon>Pseudomonadati</taxon>
        <taxon>Pseudomonadota</taxon>
        <taxon>Alphaproteobacteria</taxon>
        <taxon>Rhodobacterales</taxon>
        <taxon>Roseobacteraceae</taxon>
        <taxon>Donghicola</taxon>
    </lineage>
</organism>
<dbReference type="GO" id="GO:0016491">
    <property type="term" value="F:oxidoreductase activity"/>
    <property type="evidence" value="ECO:0007669"/>
    <property type="project" value="InterPro"/>
</dbReference>
<dbReference type="InterPro" id="IPR006694">
    <property type="entry name" value="Fatty_acid_hydroxylase"/>
</dbReference>
<name>A0A1M4MXG8_9RHOB</name>
<keyword evidence="3 5" id="KW-1133">Transmembrane helix</keyword>
<sequence>MDDLQFGTRDKRGNWAPSRTLEIAPFWTGKFSKLGSFALSYLWPWNIFYMVMALAYWFFLLEPNLALYQSISLAGFGLLFAANAGVIFAYFGGVELLYYTRRKQENRFKYNAKFPSENPSDVFWFKSQNLDNFLRSFFLSIPMWTIMEVLFLYCFTNGIHALGWLEWEQHWVWLVVLTLLGPALHEVHFFTIHWLIHQPPLYKWIHSIHHNSINPSPWSSLSMHPVESFAYFVEIFLHLLIPSNPIVALFQSKMIGFGALNGHIGFDKLEITEDAAVDSHAYAHYLHHKYFEVNYGGEGLIPLDKWFGFWHDGSKEADAQMKARFKAKKDRLKAKAAAAEARG</sequence>
<dbReference type="AlphaFoldDB" id="A0A1M4MXG8"/>
<evidence type="ECO:0000256" key="4">
    <source>
        <dbReference type="ARBA" id="ARBA00023136"/>
    </source>
</evidence>
<reference evidence="8" key="1">
    <citation type="submission" date="2016-09" db="EMBL/GenBank/DDBJ databases">
        <authorList>
            <person name="Wibberg D."/>
        </authorList>
    </citation>
    <scope>NUCLEOTIDE SEQUENCE [LARGE SCALE GENOMIC DNA]</scope>
</reference>
<feature type="transmembrane region" description="Helical" evidence="5">
    <location>
        <begin position="38"/>
        <end position="59"/>
    </location>
</feature>
<dbReference type="PANTHER" id="PTHR11863">
    <property type="entry name" value="STEROL DESATURASE"/>
    <property type="match status" value="1"/>
</dbReference>
<dbReference type="InterPro" id="IPR050307">
    <property type="entry name" value="Sterol_Desaturase_Related"/>
</dbReference>
<keyword evidence="4 5" id="KW-0472">Membrane</keyword>
<evidence type="ECO:0000256" key="2">
    <source>
        <dbReference type="ARBA" id="ARBA00022692"/>
    </source>
</evidence>
<evidence type="ECO:0000313" key="8">
    <source>
        <dbReference type="Proteomes" id="UP000184085"/>
    </source>
</evidence>
<dbReference type="GO" id="GO:0005506">
    <property type="term" value="F:iron ion binding"/>
    <property type="evidence" value="ECO:0007669"/>
    <property type="project" value="InterPro"/>
</dbReference>
<evidence type="ECO:0000259" key="6">
    <source>
        <dbReference type="Pfam" id="PF04116"/>
    </source>
</evidence>
<gene>
    <name evidence="7" type="ORF">KARMA_0612</name>
</gene>
<evidence type="ECO:0000256" key="5">
    <source>
        <dbReference type="SAM" id="Phobius"/>
    </source>
</evidence>
<keyword evidence="8" id="KW-1185">Reference proteome</keyword>
<feature type="transmembrane region" description="Helical" evidence="5">
    <location>
        <begin position="136"/>
        <end position="159"/>
    </location>
</feature>
<dbReference type="GO" id="GO:0016020">
    <property type="term" value="C:membrane"/>
    <property type="evidence" value="ECO:0007669"/>
    <property type="project" value="UniProtKB-SubCell"/>
</dbReference>
<accession>A0A1M4MXG8</accession>